<proteinExistence type="predicted"/>
<dbReference type="AlphaFoldDB" id="T0F2Q5"/>
<dbReference type="Proteomes" id="UP000015454">
    <property type="component" value="Unassembled WGS sequence"/>
</dbReference>
<comment type="caution">
    <text evidence="1">The sequence shown here is derived from an EMBL/GenBank/DDBJ whole genome shotgun (WGS) entry which is preliminary data.</text>
</comment>
<evidence type="ECO:0000313" key="2">
    <source>
        <dbReference type="Proteomes" id="UP000015454"/>
    </source>
</evidence>
<evidence type="ECO:0000313" key="1">
    <source>
        <dbReference type="EMBL" id="EQA45420.1"/>
    </source>
</evidence>
<protein>
    <submittedName>
        <fullName evidence="1">Uncharacterized protein</fullName>
    </submittedName>
</protein>
<reference evidence="1" key="1">
    <citation type="submission" date="2013-05" db="EMBL/GenBank/DDBJ databases">
        <authorList>
            <person name="Harkins D.M."/>
            <person name="Durkin A.S."/>
            <person name="Brinkac L.M."/>
            <person name="Haft D.H."/>
            <person name="Selengut J.D."/>
            <person name="Sanka R."/>
            <person name="DePew J."/>
            <person name="Purushe J."/>
            <person name="Hartskeerl R.A."/>
            <person name="Ahmed A."/>
            <person name="van der Linden H."/>
            <person name="Goris M.G.A."/>
            <person name="Vinetz J.M."/>
            <person name="Sutton G.G."/>
            <person name="Nierman W.C."/>
            <person name="Fouts D.E."/>
        </authorList>
    </citation>
    <scope>NUCLEOTIDE SEQUENCE [LARGE SCALE GENOMIC DNA]</scope>
    <source>
        <strain evidence="1">5399</strain>
    </source>
</reference>
<sequence>MDKIEPFISEEIAGIFWEKSLFGGEVWPPARICIHRAQNSAEFPESEEASWPSMK</sequence>
<gene>
    <name evidence="1" type="ORF">LEP1GSC050_4088</name>
</gene>
<dbReference type="STRING" id="1049789.LEP1GSC050_4088"/>
<keyword evidence="2" id="KW-1185">Reference proteome</keyword>
<organism evidence="1 2">
    <name type="scientific">Leptospira broomii serovar Hurstbridge str. 5399</name>
    <dbReference type="NCBI Taxonomy" id="1049789"/>
    <lineage>
        <taxon>Bacteria</taxon>
        <taxon>Pseudomonadati</taxon>
        <taxon>Spirochaetota</taxon>
        <taxon>Spirochaetia</taxon>
        <taxon>Leptospirales</taxon>
        <taxon>Leptospiraceae</taxon>
        <taxon>Leptospira</taxon>
    </lineage>
</organism>
<accession>T0F2Q5</accession>
<name>T0F2Q5_9LEPT</name>
<dbReference type="EMBL" id="AHMO02000008">
    <property type="protein sequence ID" value="EQA45420.1"/>
    <property type="molecule type" value="Genomic_DNA"/>
</dbReference>